<evidence type="ECO:0000256" key="1">
    <source>
        <dbReference type="PROSITE-ProRule" id="PRU00042"/>
    </source>
</evidence>
<dbReference type="PROSITE" id="PS50157">
    <property type="entry name" value="ZINC_FINGER_C2H2_2"/>
    <property type="match status" value="1"/>
</dbReference>
<evidence type="ECO:0000313" key="3">
    <source>
        <dbReference type="EMBL" id="GFY61405.1"/>
    </source>
</evidence>
<dbReference type="Proteomes" id="UP000886998">
    <property type="component" value="Unassembled WGS sequence"/>
</dbReference>
<keyword evidence="1" id="KW-0479">Metal-binding</keyword>
<dbReference type="Pfam" id="PF00096">
    <property type="entry name" value="zf-C2H2"/>
    <property type="match status" value="2"/>
</dbReference>
<sequence length="91" mass="11022">MKIWDFDESSPHRCEICGMRFRTSTQLLHHSYHHSDSWPFKCHLCQTSFPTQFWLKKHFRTKTVQCNNCSVSFQEKFCSGWPPRRLHEMSN</sequence>
<accession>A0A8X6XZG8</accession>
<comment type="caution">
    <text evidence="3">The sequence shown here is derived from an EMBL/GenBank/DDBJ whole genome shotgun (WGS) entry which is preliminary data.</text>
</comment>
<keyword evidence="4" id="KW-1185">Reference proteome</keyword>
<dbReference type="InterPro" id="IPR036236">
    <property type="entry name" value="Znf_C2H2_sf"/>
</dbReference>
<proteinExistence type="predicted"/>
<name>A0A8X6XZG8_9ARAC</name>
<dbReference type="Gene3D" id="3.30.160.60">
    <property type="entry name" value="Classic Zinc Finger"/>
    <property type="match status" value="1"/>
</dbReference>
<dbReference type="EMBL" id="BMAV01013626">
    <property type="protein sequence ID" value="GFY61405.1"/>
    <property type="molecule type" value="Genomic_DNA"/>
</dbReference>
<dbReference type="SMART" id="SM00355">
    <property type="entry name" value="ZnF_C2H2"/>
    <property type="match status" value="2"/>
</dbReference>
<keyword evidence="1" id="KW-0863">Zinc-finger</keyword>
<reference evidence="3" key="1">
    <citation type="submission" date="2020-08" db="EMBL/GenBank/DDBJ databases">
        <title>Multicomponent nature underlies the extraordinary mechanical properties of spider dragline silk.</title>
        <authorList>
            <person name="Kono N."/>
            <person name="Nakamura H."/>
            <person name="Mori M."/>
            <person name="Yoshida Y."/>
            <person name="Ohtoshi R."/>
            <person name="Malay A.D."/>
            <person name="Moran D.A.P."/>
            <person name="Tomita M."/>
            <person name="Numata K."/>
            <person name="Arakawa K."/>
        </authorList>
    </citation>
    <scope>NUCLEOTIDE SEQUENCE</scope>
</reference>
<feature type="domain" description="C2H2-type" evidence="2">
    <location>
        <begin position="12"/>
        <end position="39"/>
    </location>
</feature>
<evidence type="ECO:0000259" key="2">
    <source>
        <dbReference type="PROSITE" id="PS50157"/>
    </source>
</evidence>
<evidence type="ECO:0000313" key="4">
    <source>
        <dbReference type="Proteomes" id="UP000886998"/>
    </source>
</evidence>
<gene>
    <name evidence="3" type="ORF">TNIN_105791</name>
</gene>
<dbReference type="InterPro" id="IPR013087">
    <property type="entry name" value="Znf_C2H2_type"/>
</dbReference>
<dbReference type="PROSITE" id="PS00028">
    <property type="entry name" value="ZINC_FINGER_C2H2_1"/>
    <property type="match status" value="1"/>
</dbReference>
<organism evidence="3 4">
    <name type="scientific">Trichonephila inaurata madagascariensis</name>
    <dbReference type="NCBI Taxonomy" id="2747483"/>
    <lineage>
        <taxon>Eukaryota</taxon>
        <taxon>Metazoa</taxon>
        <taxon>Ecdysozoa</taxon>
        <taxon>Arthropoda</taxon>
        <taxon>Chelicerata</taxon>
        <taxon>Arachnida</taxon>
        <taxon>Araneae</taxon>
        <taxon>Araneomorphae</taxon>
        <taxon>Entelegynae</taxon>
        <taxon>Araneoidea</taxon>
        <taxon>Nephilidae</taxon>
        <taxon>Trichonephila</taxon>
        <taxon>Trichonephila inaurata</taxon>
    </lineage>
</organism>
<dbReference type="SUPFAM" id="SSF57667">
    <property type="entry name" value="beta-beta-alpha zinc fingers"/>
    <property type="match status" value="1"/>
</dbReference>
<keyword evidence="1" id="KW-0862">Zinc</keyword>
<dbReference type="OrthoDB" id="8112353at2759"/>
<dbReference type="GO" id="GO:0008270">
    <property type="term" value="F:zinc ion binding"/>
    <property type="evidence" value="ECO:0007669"/>
    <property type="project" value="UniProtKB-KW"/>
</dbReference>
<protein>
    <recommendedName>
        <fullName evidence="2">C2H2-type domain-containing protein</fullName>
    </recommendedName>
</protein>
<dbReference type="AlphaFoldDB" id="A0A8X6XZG8"/>